<dbReference type="Pfam" id="PF17076">
    <property type="entry name" value="SBE2_C"/>
    <property type="match status" value="1"/>
</dbReference>
<proteinExistence type="predicted"/>
<dbReference type="EMBL" id="CP015054">
    <property type="protein sequence ID" value="QGN13515.1"/>
    <property type="molecule type" value="Genomic_DNA"/>
</dbReference>
<evidence type="ECO:0000313" key="10">
    <source>
        <dbReference type="EMBL" id="QGN13515.1"/>
    </source>
</evidence>
<feature type="region of interest" description="Disordered" evidence="6">
    <location>
        <begin position="137"/>
        <end position="161"/>
    </location>
</feature>
<feature type="domain" description="SBE2/SBE22 middle" evidence="8">
    <location>
        <begin position="444"/>
        <end position="563"/>
    </location>
</feature>
<protein>
    <submittedName>
        <fullName evidence="10">Protein SBE2</fullName>
    </submittedName>
</protein>
<evidence type="ECO:0000256" key="3">
    <source>
        <dbReference type="ARBA" id="ARBA00022927"/>
    </source>
</evidence>
<evidence type="ECO:0000256" key="5">
    <source>
        <dbReference type="ARBA" id="ARBA00023316"/>
    </source>
</evidence>
<feature type="compositionally biased region" description="Basic residues" evidence="6">
    <location>
        <begin position="1"/>
        <end position="10"/>
    </location>
</feature>
<dbReference type="Pfam" id="PF22874">
    <property type="entry name" value="SBE2_M"/>
    <property type="match status" value="1"/>
</dbReference>
<feature type="compositionally biased region" description="Polar residues" evidence="6">
    <location>
        <begin position="267"/>
        <end position="281"/>
    </location>
</feature>
<reference evidence="10 11" key="1">
    <citation type="submission" date="2016-03" db="EMBL/GenBank/DDBJ databases">
        <title>How can Kluyveromyces marxianus grow so fast - potential evolutionary course in Saccharomyces Complex revealed by comparative genomics.</title>
        <authorList>
            <person name="Mo W."/>
            <person name="Lu W."/>
            <person name="Yang X."/>
            <person name="Qi J."/>
            <person name="Lv H."/>
        </authorList>
    </citation>
    <scope>NUCLEOTIDE SEQUENCE [LARGE SCALE GENOMIC DNA]</scope>
    <source>
        <strain evidence="10 11">FIM1</strain>
    </source>
</reference>
<feature type="compositionally biased region" description="Low complexity" evidence="6">
    <location>
        <begin position="417"/>
        <end position="431"/>
    </location>
</feature>
<feature type="region of interest" description="Disordered" evidence="6">
    <location>
        <begin position="1"/>
        <end position="102"/>
    </location>
</feature>
<feature type="compositionally biased region" description="Low complexity" evidence="6">
    <location>
        <begin position="244"/>
        <end position="263"/>
    </location>
</feature>
<keyword evidence="3" id="KW-0653">Protein transport</keyword>
<evidence type="ECO:0000313" key="11">
    <source>
        <dbReference type="Proteomes" id="UP000422736"/>
    </source>
</evidence>
<organism evidence="10 11">
    <name type="scientific">Kluyveromyces marxianus</name>
    <name type="common">Yeast</name>
    <name type="synonym">Candida kefyr</name>
    <dbReference type="NCBI Taxonomy" id="4911"/>
    <lineage>
        <taxon>Eukaryota</taxon>
        <taxon>Fungi</taxon>
        <taxon>Dikarya</taxon>
        <taxon>Ascomycota</taxon>
        <taxon>Saccharomycotina</taxon>
        <taxon>Saccharomycetes</taxon>
        <taxon>Saccharomycetales</taxon>
        <taxon>Saccharomycetaceae</taxon>
        <taxon>Kluyveromyces</taxon>
    </lineage>
</organism>
<keyword evidence="11" id="KW-1185">Reference proteome</keyword>
<feature type="compositionally biased region" description="Low complexity" evidence="6">
    <location>
        <begin position="302"/>
        <end position="319"/>
    </location>
</feature>
<dbReference type="Pfam" id="PF22876">
    <property type="entry name" value="SBE2_N"/>
    <property type="match status" value="1"/>
</dbReference>
<dbReference type="InterPro" id="IPR053948">
    <property type="entry name" value="SBE2/SBE22_N"/>
</dbReference>
<evidence type="ECO:0000259" key="8">
    <source>
        <dbReference type="Pfam" id="PF22874"/>
    </source>
</evidence>
<sequence>MVMAHVRSRKMGTYPGSSGANSCVSNYSNSTNSKTVGSGIHRRPSENILMNMMEGGSGSGSGSSAAASASSSVPGGAGSLSTGPGPAGGPPDAPEDGVLSFKPPNRKAVLVKNERPISNESIITDTGDVFSINAGCSKDSSSGTSIIDDEEDDEDGSSIVNGGALTKELFSASNSSQGAAAASTRKNGGSHLNNKDELDAVSLSHLTDTSLSDADLSVSTVKVTSTPKAMNTKYTFNNSDSHVTGNSNSNASSKSGSTSSGAGFDSSGISMGMNMNTAGSSSGPGGAKLLTRSKTASAMKPSTNSAMAPSSVSSTSVHSASHHGHHPLSVSQHSKSVPVLPTDLHNTKKPLTPSQRYRLRREQNKIHLQHSIKQKELFYDEDAKLSANELLDESLVATIPMASHSSAFLTQRKQKRSSASGSSATSSSSSKGGAGGCGSGSGKIIDTHDMPPSPIPGVQRMSDLEYFQQVGRNLSVVYQKSEYEITKSRLLERTQSAELLPFDFKNASEEGMEDLKLVSDDKVSMVTSTRPCWLPPKGQEERKSHEREVRKTLSMASIEKLESSHRREEQEVKDEINRQKVVLLIDRGLNRKSSLPDLRRIAWETGFSSCKRSLIYNTVLNTEHNVISNKYMDKLEELDEIIKCKMTPFPSTQMAEINKLADEMHIGVTPSLRPHLVKLLQWKSISKYGIQTGDNYLMYHLLLEGFEVEEIWKLANLLQLTCFNSTTRDKYDNRIMNKDGVVGRYMRKDAAFAEEFNSRYLNYMTFWNCLARVDHELFMWILDIIVAENAKVSRYDANNKQMQALDWDAFKEKHVTVNYKILCSLTLNVLLRYHFGWNNLLHLDELSSSFRLIQAIDEYQPIREQNALFVRKWNHYYAKF</sequence>
<name>A0ABX6EMW9_KLUMA</name>
<evidence type="ECO:0000256" key="6">
    <source>
        <dbReference type="SAM" id="MobiDB-lite"/>
    </source>
</evidence>
<feature type="compositionally biased region" description="Gly residues" evidence="6">
    <location>
        <begin position="432"/>
        <end position="441"/>
    </location>
</feature>
<dbReference type="InterPro" id="IPR053949">
    <property type="entry name" value="SBE2/SBE22_M"/>
</dbReference>
<evidence type="ECO:0000256" key="4">
    <source>
        <dbReference type="ARBA" id="ARBA00023034"/>
    </source>
</evidence>
<feature type="compositionally biased region" description="Low complexity" evidence="6">
    <location>
        <begin position="62"/>
        <end position="84"/>
    </location>
</feature>
<evidence type="ECO:0000256" key="1">
    <source>
        <dbReference type="ARBA" id="ARBA00004555"/>
    </source>
</evidence>
<feature type="domain" description="Sbe2/Sbe22 C-terminal" evidence="7">
    <location>
        <begin position="572"/>
        <end position="880"/>
    </location>
</feature>
<feature type="compositionally biased region" description="Polar residues" evidence="6">
    <location>
        <begin position="15"/>
        <end position="36"/>
    </location>
</feature>
<feature type="region of interest" description="Disordered" evidence="6">
    <location>
        <begin position="176"/>
        <end position="195"/>
    </location>
</feature>
<reference evidence="10 11" key="2">
    <citation type="submission" date="2019-11" db="EMBL/GenBank/DDBJ databases">
        <authorList>
            <person name="Lu H."/>
        </authorList>
    </citation>
    <scope>NUCLEOTIDE SEQUENCE [LARGE SCALE GENOMIC DNA]</scope>
    <source>
        <strain evidence="10 11">FIM1</strain>
    </source>
</reference>
<feature type="compositionally biased region" description="Polar residues" evidence="6">
    <location>
        <begin position="231"/>
        <end position="243"/>
    </location>
</feature>
<comment type="subcellular location">
    <subcellularLocation>
        <location evidence="1">Golgi apparatus</location>
    </subcellularLocation>
</comment>
<feature type="compositionally biased region" description="Acidic residues" evidence="6">
    <location>
        <begin position="147"/>
        <end position="156"/>
    </location>
</feature>
<dbReference type="Proteomes" id="UP000422736">
    <property type="component" value="Chromosome 1"/>
</dbReference>
<feature type="domain" description="SBE2/SBE22 N-terminal" evidence="9">
    <location>
        <begin position="103"/>
        <end position="424"/>
    </location>
</feature>
<evidence type="ECO:0000256" key="2">
    <source>
        <dbReference type="ARBA" id="ARBA00022448"/>
    </source>
</evidence>
<keyword evidence="2" id="KW-0813">Transport</keyword>
<keyword evidence="4" id="KW-0333">Golgi apparatus</keyword>
<gene>
    <name evidence="10" type="primary">SBE2</name>
    <name evidence="10" type="ORF">FIM1_155</name>
</gene>
<dbReference type="InterPro" id="IPR031403">
    <property type="entry name" value="Sbe2/Sbe22_C"/>
</dbReference>
<evidence type="ECO:0000259" key="9">
    <source>
        <dbReference type="Pfam" id="PF22876"/>
    </source>
</evidence>
<feature type="region of interest" description="Disordered" evidence="6">
    <location>
        <begin position="408"/>
        <end position="459"/>
    </location>
</feature>
<keyword evidence="5" id="KW-0961">Cell wall biogenesis/degradation</keyword>
<feature type="region of interest" description="Disordered" evidence="6">
    <location>
        <begin position="231"/>
        <end position="335"/>
    </location>
</feature>
<evidence type="ECO:0000259" key="7">
    <source>
        <dbReference type="Pfam" id="PF17076"/>
    </source>
</evidence>
<accession>A0ABX6EMW9</accession>